<dbReference type="InterPro" id="IPR027417">
    <property type="entry name" value="P-loop_NTPase"/>
</dbReference>
<dbReference type="PANTHER" id="PTHR43776">
    <property type="entry name" value="TRANSPORT ATP-BINDING PROTEIN"/>
    <property type="match status" value="1"/>
</dbReference>
<dbReference type="InterPro" id="IPR003593">
    <property type="entry name" value="AAA+_ATPase"/>
</dbReference>
<dbReference type="Gene3D" id="3.40.50.300">
    <property type="entry name" value="P-loop containing nucleotide triphosphate hydrolases"/>
    <property type="match status" value="1"/>
</dbReference>
<dbReference type="OrthoDB" id="9767950at2"/>
<dbReference type="RefSeq" id="WP_127787917.1">
    <property type="nucleotide sequence ID" value="NZ_SACL01000004.1"/>
</dbReference>
<dbReference type="CDD" id="cd03257">
    <property type="entry name" value="ABC_NikE_OppD_transporters"/>
    <property type="match status" value="1"/>
</dbReference>
<evidence type="ECO:0000256" key="3">
    <source>
        <dbReference type="ARBA" id="ARBA00022448"/>
    </source>
</evidence>
<organism evidence="7 8">
    <name type="scientific">Rhodovarius crocodyli</name>
    <dbReference type="NCBI Taxonomy" id="1979269"/>
    <lineage>
        <taxon>Bacteria</taxon>
        <taxon>Pseudomonadati</taxon>
        <taxon>Pseudomonadota</taxon>
        <taxon>Alphaproteobacteria</taxon>
        <taxon>Acetobacterales</taxon>
        <taxon>Roseomonadaceae</taxon>
        <taxon>Rhodovarius</taxon>
    </lineage>
</organism>
<dbReference type="GO" id="GO:0015833">
    <property type="term" value="P:peptide transport"/>
    <property type="evidence" value="ECO:0007669"/>
    <property type="project" value="InterPro"/>
</dbReference>
<dbReference type="EMBL" id="SACL01000004">
    <property type="protein sequence ID" value="RVT95984.1"/>
    <property type="molecule type" value="Genomic_DNA"/>
</dbReference>
<evidence type="ECO:0000256" key="4">
    <source>
        <dbReference type="ARBA" id="ARBA00022741"/>
    </source>
</evidence>
<dbReference type="PANTHER" id="PTHR43776:SF7">
    <property type="entry name" value="D,D-DIPEPTIDE TRANSPORT ATP-BINDING PROTEIN DDPF-RELATED"/>
    <property type="match status" value="1"/>
</dbReference>
<dbReference type="InterPro" id="IPR017871">
    <property type="entry name" value="ABC_transporter-like_CS"/>
</dbReference>
<protein>
    <submittedName>
        <fullName evidence="7">ABC transporter ATP-binding protein</fullName>
    </submittedName>
</protein>
<keyword evidence="3" id="KW-0813">Transport</keyword>
<comment type="caution">
    <text evidence="7">The sequence shown here is derived from an EMBL/GenBank/DDBJ whole genome shotgun (WGS) entry which is preliminary data.</text>
</comment>
<comment type="similarity">
    <text evidence="2">Belongs to the ABC transporter superfamily.</text>
</comment>
<evidence type="ECO:0000259" key="6">
    <source>
        <dbReference type="PROSITE" id="PS50893"/>
    </source>
</evidence>
<evidence type="ECO:0000256" key="5">
    <source>
        <dbReference type="ARBA" id="ARBA00022840"/>
    </source>
</evidence>
<accession>A0A437MEB1</accession>
<sequence length="322" mass="34897">MTEPLLSVKGLAKHFTVRKGFPKPKTTVIRAVEDVSLTINPGEAFGLVGESGCGKSTAARALLRLIEPDGGEVRFGGQDVRAARGKDLIALRRRMQIVFQDPYSSLDPRQSIGSALTEPMRVHGIARGEDAKKRALALLEEVGLPPNAFDRYPHEFSGGQRQRIGIARALTLEPELIVADEPVSALDVSVQAQVLLLLRELRQRRGLAFLFVSHDLSVVRWFCDRVAVMYLGRIVEEGPVGRVLANPLHPYARMLRDASPEPDPALRGALPRIVGEIPSAAAPPPGCPFHPRCPSAMPECSQVLPALKPTPEGGSVACHLYG</sequence>
<evidence type="ECO:0000256" key="2">
    <source>
        <dbReference type="ARBA" id="ARBA00005417"/>
    </source>
</evidence>
<gene>
    <name evidence="7" type="ORF">EOD42_12690</name>
</gene>
<evidence type="ECO:0000256" key="1">
    <source>
        <dbReference type="ARBA" id="ARBA00004417"/>
    </source>
</evidence>
<reference evidence="7 8" key="1">
    <citation type="submission" date="2019-01" db="EMBL/GenBank/DDBJ databases">
        <authorList>
            <person name="Chen W.-M."/>
        </authorList>
    </citation>
    <scope>NUCLEOTIDE SEQUENCE [LARGE SCALE GENOMIC DNA]</scope>
    <source>
        <strain evidence="7 8">CCP-6</strain>
    </source>
</reference>
<dbReference type="SUPFAM" id="SSF52540">
    <property type="entry name" value="P-loop containing nucleoside triphosphate hydrolases"/>
    <property type="match status" value="1"/>
</dbReference>
<comment type="subcellular location">
    <subcellularLocation>
        <location evidence="1">Cell inner membrane</location>
        <topology evidence="1">Peripheral membrane protein</topology>
    </subcellularLocation>
</comment>
<dbReference type="GO" id="GO:0016887">
    <property type="term" value="F:ATP hydrolysis activity"/>
    <property type="evidence" value="ECO:0007669"/>
    <property type="project" value="InterPro"/>
</dbReference>
<feature type="domain" description="ABC transporter" evidence="6">
    <location>
        <begin position="6"/>
        <end position="256"/>
    </location>
</feature>
<dbReference type="Proteomes" id="UP000282957">
    <property type="component" value="Unassembled WGS sequence"/>
</dbReference>
<dbReference type="InterPro" id="IPR050319">
    <property type="entry name" value="ABC_transp_ATP-bind"/>
</dbReference>
<keyword evidence="8" id="KW-1185">Reference proteome</keyword>
<dbReference type="GO" id="GO:0055085">
    <property type="term" value="P:transmembrane transport"/>
    <property type="evidence" value="ECO:0007669"/>
    <property type="project" value="UniProtKB-ARBA"/>
</dbReference>
<dbReference type="Pfam" id="PF00005">
    <property type="entry name" value="ABC_tran"/>
    <property type="match status" value="1"/>
</dbReference>
<dbReference type="GO" id="GO:0005524">
    <property type="term" value="F:ATP binding"/>
    <property type="evidence" value="ECO:0007669"/>
    <property type="project" value="UniProtKB-KW"/>
</dbReference>
<dbReference type="NCBIfam" id="TIGR01727">
    <property type="entry name" value="oligo_HPY"/>
    <property type="match status" value="1"/>
</dbReference>
<proteinExistence type="inferred from homology"/>
<evidence type="ECO:0000313" key="8">
    <source>
        <dbReference type="Proteomes" id="UP000282957"/>
    </source>
</evidence>
<dbReference type="PROSITE" id="PS50893">
    <property type="entry name" value="ABC_TRANSPORTER_2"/>
    <property type="match status" value="1"/>
</dbReference>
<dbReference type="SMART" id="SM00382">
    <property type="entry name" value="AAA"/>
    <property type="match status" value="1"/>
</dbReference>
<dbReference type="FunFam" id="3.40.50.300:FF:000016">
    <property type="entry name" value="Oligopeptide ABC transporter ATP-binding component"/>
    <property type="match status" value="1"/>
</dbReference>
<keyword evidence="5 7" id="KW-0067">ATP-binding</keyword>
<dbReference type="AlphaFoldDB" id="A0A437MEB1"/>
<dbReference type="InterPro" id="IPR003439">
    <property type="entry name" value="ABC_transporter-like_ATP-bd"/>
</dbReference>
<dbReference type="InterPro" id="IPR013563">
    <property type="entry name" value="Oligopep_ABC_C"/>
</dbReference>
<keyword evidence="4" id="KW-0547">Nucleotide-binding</keyword>
<dbReference type="GO" id="GO:0005886">
    <property type="term" value="C:plasma membrane"/>
    <property type="evidence" value="ECO:0007669"/>
    <property type="project" value="UniProtKB-SubCell"/>
</dbReference>
<dbReference type="Pfam" id="PF08352">
    <property type="entry name" value="oligo_HPY"/>
    <property type="match status" value="1"/>
</dbReference>
<name>A0A437MEB1_9PROT</name>
<dbReference type="PROSITE" id="PS00211">
    <property type="entry name" value="ABC_TRANSPORTER_1"/>
    <property type="match status" value="1"/>
</dbReference>
<evidence type="ECO:0000313" key="7">
    <source>
        <dbReference type="EMBL" id="RVT95984.1"/>
    </source>
</evidence>